<keyword evidence="2" id="KW-1185">Reference proteome</keyword>
<comment type="caution">
    <text evidence="1">The sequence shown here is derived from an EMBL/GenBank/DDBJ whole genome shotgun (WGS) entry which is preliminary data.</text>
</comment>
<sequence>MTNIQNVSSSVDLNVVHSLSGPQLASGDRACPEQPTAHGALVNFPKLPPEIWQEIVNFSIQTLSRDEALRLRLVSREFYAMVMEPLFESDKIFYSDSDSDSEDYGFVCRKHIKYLDDDDSDSEDQSSEYNFVPPLADDDDDDCLDATERAQKNGFWTDYVAARVFDRVKTKKPSYHHLFIRSVAERILKWRTNQRREEGVDDTGVRPDAELEQIVHQVSGLAVCFGYDYERQEDFLEATRTNYSHVQGSPPDESCLLFKNALISAAVYLDEKALLKYLLQSDTADDVDDDSESEESELSDSDGLKTTLPWDPRRQGFGRFPARDFAWRRCRCVQTCLWVGSPAEIAVQTGNMECAILLMRNMAEYSDELDRCKLSMIVEAVRLQKLDFVAMVVETKPPLRPCSRLYYMYRDLYGIVETTTEPRVFDLLYPIVSKTCKMGEFPWWQPYGPEFKTWGLRRLRRAVDDGCLPIVKTLLSFKFKLEQQPMVRAIQKGHENIVRYFVSIGASFEGALAAAAEEGNLEMARFLLENGGGKAIKDLRKAVWVAMMDNHEDIARLIIDSARNRRLLGGSKKAEWKRELESRGRDNMLGLLELMRE</sequence>
<accession>A0ACC1RZI3</accession>
<reference evidence="1" key="1">
    <citation type="submission" date="2022-08" db="EMBL/GenBank/DDBJ databases">
        <title>Genome Sequence of Fusarium decemcellulare.</title>
        <authorList>
            <person name="Buettner E."/>
        </authorList>
    </citation>
    <scope>NUCLEOTIDE SEQUENCE</scope>
    <source>
        <strain evidence="1">Babe19</strain>
    </source>
</reference>
<protein>
    <submittedName>
        <fullName evidence="1">Uncharacterized protein</fullName>
    </submittedName>
</protein>
<organism evidence="1 2">
    <name type="scientific">Fusarium decemcellulare</name>
    <dbReference type="NCBI Taxonomy" id="57161"/>
    <lineage>
        <taxon>Eukaryota</taxon>
        <taxon>Fungi</taxon>
        <taxon>Dikarya</taxon>
        <taxon>Ascomycota</taxon>
        <taxon>Pezizomycotina</taxon>
        <taxon>Sordariomycetes</taxon>
        <taxon>Hypocreomycetidae</taxon>
        <taxon>Hypocreales</taxon>
        <taxon>Nectriaceae</taxon>
        <taxon>Fusarium</taxon>
        <taxon>Fusarium decemcellulare species complex</taxon>
    </lineage>
</organism>
<name>A0ACC1RZI3_9HYPO</name>
<proteinExistence type="predicted"/>
<dbReference type="Proteomes" id="UP001148629">
    <property type="component" value="Unassembled WGS sequence"/>
</dbReference>
<dbReference type="EMBL" id="JANRMS010001363">
    <property type="protein sequence ID" value="KAJ3528825.1"/>
    <property type="molecule type" value="Genomic_DNA"/>
</dbReference>
<gene>
    <name evidence="1" type="ORF">NM208_g10031</name>
</gene>
<evidence type="ECO:0000313" key="1">
    <source>
        <dbReference type="EMBL" id="KAJ3528825.1"/>
    </source>
</evidence>
<evidence type="ECO:0000313" key="2">
    <source>
        <dbReference type="Proteomes" id="UP001148629"/>
    </source>
</evidence>